<sequence length="113" mass="12792">MMRIGVIHEFATEHQAPTLVLVKLSGDEIDYSQTLRLDIPLVWNSFDMEEYGDGTTLSITLEDLIVPRLKGLGHSVAIDLPRILARYGPELSLDQLVIRLQDIEEVIEAYTKQ</sequence>
<protein>
    <submittedName>
        <fullName evidence="1">Uncharacterized protein</fullName>
    </submittedName>
</protein>
<dbReference type="Proteomes" id="UP001519288">
    <property type="component" value="Unassembled WGS sequence"/>
</dbReference>
<keyword evidence="2" id="KW-1185">Reference proteome</keyword>
<evidence type="ECO:0000313" key="1">
    <source>
        <dbReference type="EMBL" id="MBP1999259.1"/>
    </source>
</evidence>
<gene>
    <name evidence="1" type="ORF">J2Z69_000278</name>
</gene>
<dbReference type="EMBL" id="JAGGLD010000001">
    <property type="protein sequence ID" value="MBP1999259.1"/>
    <property type="molecule type" value="Genomic_DNA"/>
</dbReference>
<name>A0ABS4JF96_9BACL</name>
<reference evidence="1 2" key="1">
    <citation type="submission" date="2021-03" db="EMBL/GenBank/DDBJ databases">
        <title>Genomic Encyclopedia of Type Strains, Phase IV (KMG-IV): sequencing the most valuable type-strain genomes for metagenomic binning, comparative biology and taxonomic classification.</title>
        <authorList>
            <person name="Goeker M."/>
        </authorList>
    </citation>
    <scope>NUCLEOTIDE SEQUENCE [LARGE SCALE GENOMIC DNA]</scope>
    <source>
        <strain evidence="1 2">DSM 26806</strain>
    </source>
</reference>
<organism evidence="1 2">
    <name type="scientific">Paenibacillus shirakamiensis</name>
    <dbReference type="NCBI Taxonomy" id="1265935"/>
    <lineage>
        <taxon>Bacteria</taxon>
        <taxon>Bacillati</taxon>
        <taxon>Bacillota</taxon>
        <taxon>Bacilli</taxon>
        <taxon>Bacillales</taxon>
        <taxon>Paenibacillaceae</taxon>
        <taxon>Paenibacillus</taxon>
    </lineage>
</organism>
<evidence type="ECO:0000313" key="2">
    <source>
        <dbReference type="Proteomes" id="UP001519288"/>
    </source>
</evidence>
<comment type="caution">
    <text evidence="1">The sequence shown here is derived from an EMBL/GenBank/DDBJ whole genome shotgun (WGS) entry which is preliminary data.</text>
</comment>
<accession>A0ABS4JF96</accession>
<proteinExistence type="predicted"/>